<keyword evidence="7" id="KW-0472">Membrane</keyword>
<comment type="function">
    <text evidence="6">Part of the dynactin complex that activates the molecular motor dynein for ultra-processive transport along microtubules.</text>
</comment>
<evidence type="ECO:0000313" key="9">
    <source>
        <dbReference type="Proteomes" id="UP001201812"/>
    </source>
</evidence>
<evidence type="ECO:0000256" key="6">
    <source>
        <dbReference type="ARBA" id="ARBA00034687"/>
    </source>
</evidence>
<keyword evidence="7" id="KW-1133">Transmembrane helix</keyword>
<dbReference type="InterPro" id="IPR011004">
    <property type="entry name" value="Trimer_LpxA-like_sf"/>
</dbReference>
<comment type="subcellular location">
    <subcellularLocation>
        <location evidence="1">Cytoplasm</location>
        <location evidence="1">Cytoskeleton</location>
    </subcellularLocation>
</comment>
<gene>
    <name evidence="8" type="ORF">DdX_08307</name>
</gene>
<feature type="transmembrane region" description="Helical" evidence="7">
    <location>
        <begin position="120"/>
        <end position="142"/>
    </location>
</feature>
<organism evidence="8 9">
    <name type="scientific">Ditylenchus destructor</name>
    <dbReference type="NCBI Taxonomy" id="166010"/>
    <lineage>
        <taxon>Eukaryota</taxon>
        <taxon>Metazoa</taxon>
        <taxon>Ecdysozoa</taxon>
        <taxon>Nematoda</taxon>
        <taxon>Chromadorea</taxon>
        <taxon>Rhabditida</taxon>
        <taxon>Tylenchina</taxon>
        <taxon>Tylenchomorpha</taxon>
        <taxon>Sphaerularioidea</taxon>
        <taxon>Anguinidae</taxon>
        <taxon>Anguininae</taxon>
        <taxon>Ditylenchus</taxon>
    </lineage>
</organism>
<dbReference type="PANTHER" id="PTHR13072">
    <property type="entry name" value="DYNACTIN 6"/>
    <property type="match status" value="1"/>
</dbReference>
<keyword evidence="9" id="KW-1185">Reference proteome</keyword>
<dbReference type="GO" id="GO:0070840">
    <property type="term" value="F:dynein complex binding"/>
    <property type="evidence" value="ECO:0007669"/>
    <property type="project" value="TreeGrafter"/>
</dbReference>
<keyword evidence="7" id="KW-0812">Transmembrane</keyword>
<keyword evidence="4" id="KW-0963">Cytoplasm</keyword>
<dbReference type="Proteomes" id="UP001201812">
    <property type="component" value="Unassembled WGS sequence"/>
</dbReference>
<dbReference type="PANTHER" id="PTHR13072:SF0">
    <property type="entry name" value="DYNACTIN SUBUNIT 6"/>
    <property type="match status" value="1"/>
</dbReference>
<accession>A0AAD4R7C1</accession>
<dbReference type="EMBL" id="JAKKPZ010000012">
    <property type="protein sequence ID" value="KAI1715030.1"/>
    <property type="molecule type" value="Genomic_DNA"/>
</dbReference>
<dbReference type="GO" id="GO:0005869">
    <property type="term" value="C:dynactin complex"/>
    <property type="evidence" value="ECO:0007669"/>
    <property type="project" value="InterPro"/>
</dbReference>
<dbReference type="GO" id="GO:0007052">
    <property type="term" value="P:mitotic spindle organization"/>
    <property type="evidence" value="ECO:0007669"/>
    <property type="project" value="TreeGrafter"/>
</dbReference>
<protein>
    <recommendedName>
        <fullName evidence="3">Dynactin subunit 6</fullName>
    </recommendedName>
</protein>
<sequence>MSTPTLNIAPDAIVVADATLRGKITIGPSTIVHPKAVFDAKEGEIILRSHNIVEETAFIENFKAQTTRANTETPASQRSQCDFLNLCPNTTWLTNTKNSVTDRYLTLNLQRVDYTIRKCCWVKTLVITAVIACHIFCFLSPLEYFILRYFINSACISGQFANF</sequence>
<evidence type="ECO:0000256" key="2">
    <source>
        <dbReference type="ARBA" id="ARBA00007719"/>
    </source>
</evidence>
<name>A0AAD4R7C1_9BILA</name>
<evidence type="ECO:0000256" key="7">
    <source>
        <dbReference type="SAM" id="Phobius"/>
    </source>
</evidence>
<keyword evidence="5" id="KW-0206">Cytoskeleton</keyword>
<comment type="caution">
    <text evidence="8">The sequence shown here is derived from an EMBL/GenBank/DDBJ whole genome shotgun (WGS) entry which is preliminary data.</text>
</comment>
<evidence type="ECO:0000256" key="3">
    <source>
        <dbReference type="ARBA" id="ARBA00016573"/>
    </source>
</evidence>
<dbReference type="InterPro" id="IPR027777">
    <property type="entry name" value="DCTN6"/>
</dbReference>
<reference evidence="8" key="1">
    <citation type="submission" date="2022-01" db="EMBL/GenBank/DDBJ databases">
        <title>Genome Sequence Resource for Two Populations of Ditylenchus destructor, the Migratory Endoparasitic Phytonematode.</title>
        <authorList>
            <person name="Zhang H."/>
            <person name="Lin R."/>
            <person name="Xie B."/>
        </authorList>
    </citation>
    <scope>NUCLEOTIDE SEQUENCE</scope>
    <source>
        <strain evidence="8">BazhouSP</strain>
    </source>
</reference>
<evidence type="ECO:0000256" key="1">
    <source>
        <dbReference type="ARBA" id="ARBA00004245"/>
    </source>
</evidence>
<proteinExistence type="inferred from homology"/>
<dbReference type="SUPFAM" id="SSF51161">
    <property type="entry name" value="Trimeric LpxA-like enzymes"/>
    <property type="match status" value="1"/>
</dbReference>
<evidence type="ECO:0000256" key="5">
    <source>
        <dbReference type="ARBA" id="ARBA00023212"/>
    </source>
</evidence>
<evidence type="ECO:0000256" key="4">
    <source>
        <dbReference type="ARBA" id="ARBA00022490"/>
    </source>
</evidence>
<evidence type="ECO:0000313" key="8">
    <source>
        <dbReference type="EMBL" id="KAI1715030.1"/>
    </source>
</evidence>
<dbReference type="AlphaFoldDB" id="A0AAD4R7C1"/>
<dbReference type="Gene3D" id="2.160.10.10">
    <property type="entry name" value="Hexapeptide repeat proteins"/>
    <property type="match status" value="1"/>
</dbReference>
<comment type="similarity">
    <text evidence="2">Belongs to the dynactin subunits 5/6 family. Dynactin subunit 6 subfamily.</text>
</comment>